<sequence>MTSPASSSSCSTASRAPLSASLPDALAAAAAKAVVTAVGERRSIPRLRCSTTGKSACTEPLNN</sequence>
<proteinExistence type="predicted"/>
<organism evidence="1 2">
    <name type="scientific">Eragrostis curvula</name>
    <name type="common">weeping love grass</name>
    <dbReference type="NCBI Taxonomy" id="38414"/>
    <lineage>
        <taxon>Eukaryota</taxon>
        <taxon>Viridiplantae</taxon>
        <taxon>Streptophyta</taxon>
        <taxon>Embryophyta</taxon>
        <taxon>Tracheophyta</taxon>
        <taxon>Spermatophyta</taxon>
        <taxon>Magnoliopsida</taxon>
        <taxon>Liliopsida</taxon>
        <taxon>Poales</taxon>
        <taxon>Poaceae</taxon>
        <taxon>PACMAD clade</taxon>
        <taxon>Chloridoideae</taxon>
        <taxon>Eragrostideae</taxon>
        <taxon>Eragrostidinae</taxon>
        <taxon>Eragrostis</taxon>
    </lineage>
</organism>
<dbReference type="Gramene" id="TVU37474">
    <property type="protein sequence ID" value="TVU37474"/>
    <property type="gene ID" value="EJB05_10790"/>
</dbReference>
<protein>
    <submittedName>
        <fullName evidence="1">Uncharacterized protein</fullName>
    </submittedName>
</protein>
<reference evidence="1 2" key="1">
    <citation type="journal article" date="2019" name="Sci. Rep.">
        <title>A high-quality genome of Eragrostis curvula grass provides insights into Poaceae evolution and supports new strategies to enhance forage quality.</title>
        <authorList>
            <person name="Carballo J."/>
            <person name="Santos B.A.C.M."/>
            <person name="Zappacosta D."/>
            <person name="Garbus I."/>
            <person name="Selva J.P."/>
            <person name="Gallo C.A."/>
            <person name="Diaz A."/>
            <person name="Albertini E."/>
            <person name="Caccamo M."/>
            <person name="Echenique V."/>
        </authorList>
    </citation>
    <scope>NUCLEOTIDE SEQUENCE [LARGE SCALE GENOMIC DNA]</scope>
    <source>
        <strain evidence="2">cv. Victoria</strain>
        <tissue evidence="1">Leaf</tissue>
    </source>
</reference>
<keyword evidence="2" id="KW-1185">Reference proteome</keyword>
<dbReference type="EMBL" id="RWGY01000007">
    <property type="protein sequence ID" value="TVU37474.1"/>
    <property type="molecule type" value="Genomic_DNA"/>
</dbReference>
<name>A0A5J9VPX2_9POAL</name>
<dbReference type="Proteomes" id="UP000324897">
    <property type="component" value="Chromosome 4"/>
</dbReference>
<accession>A0A5J9VPX2</accession>
<evidence type="ECO:0000313" key="2">
    <source>
        <dbReference type="Proteomes" id="UP000324897"/>
    </source>
</evidence>
<comment type="caution">
    <text evidence="1">The sequence shown here is derived from an EMBL/GenBank/DDBJ whole genome shotgun (WGS) entry which is preliminary data.</text>
</comment>
<dbReference type="AlphaFoldDB" id="A0A5J9VPX2"/>
<feature type="non-terminal residue" evidence="1">
    <location>
        <position position="1"/>
    </location>
</feature>
<gene>
    <name evidence="1" type="ORF">EJB05_10790</name>
</gene>
<evidence type="ECO:0000313" key="1">
    <source>
        <dbReference type="EMBL" id="TVU37474.1"/>
    </source>
</evidence>